<evidence type="ECO:0000256" key="1">
    <source>
        <dbReference type="SAM" id="MobiDB-lite"/>
    </source>
</evidence>
<keyword evidence="3" id="KW-1185">Reference proteome</keyword>
<dbReference type="EMBL" id="KI392614">
    <property type="protein sequence ID" value="ERN12491.1"/>
    <property type="molecule type" value="Genomic_DNA"/>
</dbReference>
<dbReference type="AlphaFoldDB" id="W1PXB3"/>
<reference evidence="3" key="1">
    <citation type="journal article" date="2013" name="Science">
        <title>The Amborella genome and the evolution of flowering plants.</title>
        <authorList>
            <consortium name="Amborella Genome Project"/>
        </authorList>
    </citation>
    <scope>NUCLEOTIDE SEQUENCE [LARGE SCALE GENOMIC DNA]</scope>
</reference>
<accession>W1PXB3</accession>
<dbReference type="eggNOG" id="ENOG502S2ES">
    <property type="taxonomic scope" value="Eukaryota"/>
</dbReference>
<organism evidence="2 3">
    <name type="scientific">Amborella trichopoda</name>
    <dbReference type="NCBI Taxonomy" id="13333"/>
    <lineage>
        <taxon>Eukaryota</taxon>
        <taxon>Viridiplantae</taxon>
        <taxon>Streptophyta</taxon>
        <taxon>Embryophyta</taxon>
        <taxon>Tracheophyta</taxon>
        <taxon>Spermatophyta</taxon>
        <taxon>Magnoliopsida</taxon>
        <taxon>Amborellales</taxon>
        <taxon>Amborellaceae</taxon>
        <taxon>Amborella</taxon>
    </lineage>
</organism>
<evidence type="ECO:0000313" key="2">
    <source>
        <dbReference type="EMBL" id="ERN12491.1"/>
    </source>
</evidence>
<dbReference type="OrthoDB" id="736928at2759"/>
<dbReference type="InterPro" id="IPR025322">
    <property type="entry name" value="PADRE_dom"/>
</dbReference>
<proteinExistence type="predicted"/>
<dbReference type="Proteomes" id="UP000017836">
    <property type="component" value="Unassembled WGS sequence"/>
</dbReference>
<dbReference type="PANTHER" id="PTHR33052">
    <property type="entry name" value="DUF4228 DOMAIN PROTEIN-RELATED"/>
    <property type="match status" value="1"/>
</dbReference>
<evidence type="ECO:0000313" key="3">
    <source>
        <dbReference type="Proteomes" id="UP000017836"/>
    </source>
</evidence>
<dbReference type="HOGENOM" id="CLU_1463377_0_0_1"/>
<dbReference type="Gramene" id="ERN12491">
    <property type="protein sequence ID" value="ERN12491"/>
    <property type="gene ID" value="AMTR_s00025p00171390"/>
</dbReference>
<feature type="region of interest" description="Disordered" evidence="1">
    <location>
        <begin position="113"/>
        <end position="145"/>
    </location>
</feature>
<dbReference type="OMA" id="MIRVVHL"/>
<protein>
    <submittedName>
        <fullName evidence="2">Uncharacterized protein</fullName>
    </submittedName>
</protein>
<gene>
    <name evidence="2" type="ORF">AMTR_s00025p00171390</name>
</gene>
<name>W1PXB3_AMBTC</name>
<dbReference type="KEGG" id="atr:18440709"/>
<sequence>MGGFASCIRIPIPISIRPAQKADYARVIHLNGFVEDFPAPTPTVIQITGPAPKHFLCSSARLRALNSDPLPLTTHLNPGELYFLLPLSAFQCGASPIDLAALTARLGVKASRSRRPHTISSPVSPLRLQKTPTSCGGSPKSDIGMPSTLMQQVMSRERSWRPVLESIEERSFGRKGSS</sequence>
<dbReference type="Pfam" id="PF14009">
    <property type="entry name" value="PADRE"/>
    <property type="match status" value="1"/>
</dbReference>